<evidence type="ECO:0000313" key="1">
    <source>
        <dbReference type="EMBL" id="KAI7990679.1"/>
    </source>
</evidence>
<name>A0ACC0FQP1_9ERIC</name>
<reference evidence="1 2" key="1">
    <citation type="journal article" date="2022" name="Plant J.">
        <title>Chromosome-level genome of Camellia lanceoleosa provides a valuable resource for understanding genome evolution and self-incompatibility.</title>
        <authorList>
            <person name="Gong W."/>
            <person name="Xiao S."/>
            <person name="Wang L."/>
            <person name="Liao Z."/>
            <person name="Chang Y."/>
            <person name="Mo W."/>
            <person name="Hu G."/>
            <person name="Li W."/>
            <person name="Zhao G."/>
            <person name="Zhu H."/>
            <person name="Hu X."/>
            <person name="Ji K."/>
            <person name="Xiang X."/>
            <person name="Song Q."/>
            <person name="Yuan D."/>
            <person name="Jin S."/>
            <person name="Zhang L."/>
        </authorList>
    </citation>
    <scope>NUCLEOTIDE SEQUENCE [LARGE SCALE GENOMIC DNA]</scope>
    <source>
        <strain evidence="1">SQ_2022a</strain>
    </source>
</reference>
<protein>
    <submittedName>
        <fullName evidence="1">Uncharacterized protein</fullName>
    </submittedName>
</protein>
<sequence length="240" mass="26206">MDFRFVGIGFSAKIVAKIMNVNAFSVCLIMDFRSCLGSSFSVLLIFADVVCCFAGVFALVLILQDSVEEKDDEITRLKQELQHRSIVEEEKTEVASDKKDGDIDGGMLCPEAETEITKHKASTVVNEIKEYLDFPPNFIEIVEPLGRQVQELPVLLLRAIGLPLGLQQLKHKRAASTDIGTPGEEIAADKSFEEAGFAAALAADDGDLSDLDRGLATELSKDVLKLVDDWGSQVAQRSSI</sequence>
<keyword evidence="2" id="KW-1185">Reference proteome</keyword>
<comment type="caution">
    <text evidence="1">The sequence shown here is derived from an EMBL/GenBank/DDBJ whole genome shotgun (WGS) entry which is preliminary data.</text>
</comment>
<organism evidence="1 2">
    <name type="scientific">Camellia lanceoleosa</name>
    <dbReference type="NCBI Taxonomy" id="1840588"/>
    <lineage>
        <taxon>Eukaryota</taxon>
        <taxon>Viridiplantae</taxon>
        <taxon>Streptophyta</taxon>
        <taxon>Embryophyta</taxon>
        <taxon>Tracheophyta</taxon>
        <taxon>Spermatophyta</taxon>
        <taxon>Magnoliopsida</taxon>
        <taxon>eudicotyledons</taxon>
        <taxon>Gunneridae</taxon>
        <taxon>Pentapetalae</taxon>
        <taxon>asterids</taxon>
        <taxon>Ericales</taxon>
        <taxon>Theaceae</taxon>
        <taxon>Camellia</taxon>
    </lineage>
</organism>
<gene>
    <name evidence="1" type="ORF">LOK49_LG12G01059</name>
</gene>
<evidence type="ECO:0000313" key="2">
    <source>
        <dbReference type="Proteomes" id="UP001060215"/>
    </source>
</evidence>
<accession>A0ACC0FQP1</accession>
<dbReference type="Proteomes" id="UP001060215">
    <property type="component" value="Chromosome 13"/>
</dbReference>
<dbReference type="EMBL" id="CM045770">
    <property type="protein sequence ID" value="KAI7990679.1"/>
    <property type="molecule type" value="Genomic_DNA"/>
</dbReference>
<proteinExistence type="predicted"/>